<reference evidence="1" key="1">
    <citation type="submission" date="2020-06" db="EMBL/GenBank/DDBJ databases">
        <title>Draft genome of Bugula neritina, a colonial animal packing powerful symbionts and potential medicines.</title>
        <authorList>
            <person name="Rayko M."/>
        </authorList>
    </citation>
    <scope>NUCLEOTIDE SEQUENCE [LARGE SCALE GENOMIC DNA]</scope>
    <source>
        <strain evidence="1">Kwan_BN1</strain>
    </source>
</reference>
<dbReference type="AlphaFoldDB" id="A0A7J7J2I1"/>
<dbReference type="EMBL" id="VXIV02003182">
    <property type="protein sequence ID" value="KAF6020293.1"/>
    <property type="molecule type" value="Genomic_DNA"/>
</dbReference>
<dbReference type="Proteomes" id="UP000593567">
    <property type="component" value="Unassembled WGS sequence"/>
</dbReference>
<protein>
    <submittedName>
        <fullName evidence="1">Uncharacterized protein</fullName>
    </submittedName>
</protein>
<name>A0A7J7J2I1_BUGNE</name>
<organism evidence="1 2">
    <name type="scientific">Bugula neritina</name>
    <name type="common">Brown bryozoan</name>
    <name type="synonym">Sertularia neritina</name>
    <dbReference type="NCBI Taxonomy" id="10212"/>
    <lineage>
        <taxon>Eukaryota</taxon>
        <taxon>Metazoa</taxon>
        <taxon>Spiralia</taxon>
        <taxon>Lophotrochozoa</taxon>
        <taxon>Bryozoa</taxon>
        <taxon>Gymnolaemata</taxon>
        <taxon>Cheilostomatida</taxon>
        <taxon>Flustrina</taxon>
        <taxon>Buguloidea</taxon>
        <taxon>Bugulidae</taxon>
        <taxon>Bugula</taxon>
    </lineage>
</organism>
<evidence type="ECO:0000313" key="2">
    <source>
        <dbReference type="Proteomes" id="UP000593567"/>
    </source>
</evidence>
<gene>
    <name evidence="1" type="ORF">EB796_021399</name>
</gene>
<sequence>MVFCFSSNPFHFFLKLNLCWSVGENSCFSLSVALFGFSGSSFSKWPYLFWCDSTWVVVSAESLDEDVWPSKVVICLVELSETEATTPLHLTSSWLLGWGDTYLL</sequence>
<keyword evidence="2" id="KW-1185">Reference proteome</keyword>
<evidence type="ECO:0000313" key="1">
    <source>
        <dbReference type="EMBL" id="KAF6020293.1"/>
    </source>
</evidence>
<accession>A0A7J7J2I1</accession>
<proteinExistence type="predicted"/>
<comment type="caution">
    <text evidence="1">The sequence shown here is derived from an EMBL/GenBank/DDBJ whole genome shotgun (WGS) entry which is preliminary data.</text>
</comment>